<proteinExistence type="predicted"/>
<reference evidence="1" key="1">
    <citation type="submission" date="2022-10" db="EMBL/GenBank/DDBJ databases">
        <authorList>
            <person name="Chen Y."/>
            <person name="Dougan E. K."/>
            <person name="Chan C."/>
            <person name="Rhodes N."/>
            <person name="Thang M."/>
        </authorList>
    </citation>
    <scope>NUCLEOTIDE SEQUENCE</scope>
</reference>
<keyword evidence="3" id="KW-1185">Reference proteome</keyword>
<dbReference type="EMBL" id="CAMXCT010000040">
    <property type="protein sequence ID" value="CAI3972891.1"/>
    <property type="molecule type" value="Genomic_DNA"/>
</dbReference>
<comment type="caution">
    <text evidence="1">The sequence shown here is derived from an EMBL/GenBank/DDBJ whole genome shotgun (WGS) entry which is preliminary data.</text>
</comment>
<dbReference type="EMBL" id="CAMXCT020000040">
    <property type="protein sequence ID" value="CAL1126266.1"/>
    <property type="molecule type" value="Genomic_DNA"/>
</dbReference>
<dbReference type="EMBL" id="CAMXCT030000040">
    <property type="protein sequence ID" value="CAL4760203.1"/>
    <property type="molecule type" value="Genomic_DNA"/>
</dbReference>
<feature type="non-terminal residue" evidence="1">
    <location>
        <position position="112"/>
    </location>
</feature>
<evidence type="ECO:0000313" key="1">
    <source>
        <dbReference type="EMBL" id="CAI3972891.1"/>
    </source>
</evidence>
<dbReference type="Proteomes" id="UP001152797">
    <property type="component" value="Unassembled WGS sequence"/>
</dbReference>
<name>A0A9P1FEC7_9DINO</name>
<organism evidence="1">
    <name type="scientific">Cladocopium goreaui</name>
    <dbReference type="NCBI Taxonomy" id="2562237"/>
    <lineage>
        <taxon>Eukaryota</taxon>
        <taxon>Sar</taxon>
        <taxon>Alveolata</taxon>
        <taxon>Dinophyceae</taxon>
        <taxon>Suessiales</taxon>
        <taxon>Symbiodiniaceae</taxon>
        <taxon>Cladocopium</taxon>
    </lineage>
</organism>
<dbReference type="AlphaFoldDB" id="A0A9P1FEC7"/>
<evidence type="ECO:0000313" key="3">
    <source>
        <dbReference type="Proteomes" id="UP001152797"/>
    </source>
</evidence>
<reference evidence="2 3" key="2">
    <citation type="submission" date="2024-05" db="EMBL/GenBank/DDBJ databases">
        <authorList>
            <person name="Chen Y."/>
            <person name="Shah S."/>
            <person name="Dougan E. K."/>
            <person name="Thang M."/>
            <person name="Chan C."/>
        </authorList>
    </citation>
    <scope>NUCLEOTIDE SEQUENCE [LARGE SCALE GENOMIC DNA]</scope>
</reference>
<accession>A0A9P1FEC7</accession>
<gene>
    <name evidence="1" type="ORF">C1SCF055_LOCUS1428</name>
</gene>
<evidence type="ECO:0000313" key="2">
    <source>
        <dbReference type="EMBL" id="CAL4760203.1"/>
    </source>
</evidence>
<protein>
    <submittedName>
        <fullName evidence="1">Uncharacterized protein</fullName>
    </submittedName>
</protein>
<sequence length="112" mass="12568">RYYLVQEAIPPMMTVSQERRLKLDLLLQKALGRSKGLTFGAWKSHVALLRQALAQQRRSVLAAAFSLWKEQGAEALKEEFNDLWLKAVLLAARPLKSEDLARFRGGESATSG</sequence>